<organism evidence="1 2">
    <name type="scientific">Penicillium cf. viridicatum</name>
    <dbReference type="NCBI Taxonomy" id="2972119"/>
    <lineage>
        <taxon>Eukaryota</taxon>
        <taxon>Fungi</taxon>
        <taxon>Dikarya</taxon>
        <taxon>Ascomycota</taxon>
        <taxon>Pezizomycotina</taxon>
        <taxon>Eurotiomycetes</taxon>
        <taxon>Eurotiomycetidae</taxon>
        <taxon>Eurotiales</taxon>
        <taxon>Aspergillaceae</taxon>
        <taxon>Penicillium</taxon>
    </lineage>
</organism>
<proteinExistence type="predicted"/>
<accession>A0A9W9T9D2</accession>
<dbReference type="Proteomes" id="UP001150942">
    <property type="component" value="Unassembled WGS sequence"/>
</dbReference>
<evidence type="ECO:0000313" key="1">
    <source>
        <dbReference type="EMBL" id="KAJ5214397.1"/>
    </source>
</evidence>
<reference evidence="1" key="1">
    <citation type="submission" date="2022-11" db="EMBL/GenBank/DDBJ databases">
        <authorList>
            <person name="Petersen C."/>
        </authorList>
    </citation>
    <scope>NUCLEOTIDE SEQUENCE</scope>
    <source>
        <strain evidence="1">IBT 20477</strain>
    </source>
</reference>
<comment type="caution">
    <text evidence="1">The sequence shown here is derived from an EMBL/GenBank/DDBJ whole genome shotgun (WGS) entry which is preliminary data.</text>
</comment>
<evidence type="ECO:0000313" key="2">
    <source>
        <dbReference type="Proteomes" id="UP001150942"/>
    </source>
</evidence>
<dbReference type="EMBL" id="JAPQKQ010000001">
    <property type="protein sequence ID" value="KAJ5214397.1"/>
    <property type="molecule type" value="Genomic_DNA"/>
</dbReference>
<dbReference type="AlphaFoldDB" id="A0A9W9T9D2"/>
<name>A0A9W9T9D2_9EURO</name>
<sequence length="66" mass="7574">MSRPPPLPPPSALGKPLYELRLPAILLEVLASESRLSFFYNLVRILRQPIISSNFPRRLYLPTMIL</sequence>
<protein>
    <submittedName>
        <fullName evidence="1">Uncharacterized protein</fullName>
    </submittedName>
</protein>
<gene>
    <name evidence="1" type="ORF">N7449_001566</name>
</gene>
<keyword evidence="2" id="KW-1185">Reference proteome</keyword>
<reference evidence="1" key="2">
    <citation type="journal article" date="2023" name="IMA Fungus">
        <title>Comparative genomic study of the Penicillium genus elucidates a diverse pangenome and 15 lateral gene transfer events.</title>
        <authorList>
            <person name="Petersen C."/>
            <person name="Sorensen T."/>
            <person name="Nielsen M.R."/>
            <person name="Sondergaard T.E."/>
            <person name="Sorensen J.L."/>
            <person name="Fitzpatrick D.A."/>
            <person name="Frisvad J.C."/>
            <person name="Nielsen K.L."/>
        </authorList>
    </citation>
    <scope>NUCLEOTIDE SEQUENCE</scope>
    <source>
        <strain evidence="1">IBT 20477</strain>
    </source>
</reference>